<dbReference type="AlphaFoldDB" id="W2RDU9"/>
<feature type="domain" description="Myb/SANT-like DNA-binding" evidence="2">
    <location>
        <begin position="113"/>
        <end position="191"/>
    </location>
</feature>
<dbReference type="OrthoDB" id="105664at2759"/>
<feature type="compositionally biased region" description="Polar residues" evidence="1">
    <location>
        <begin position="62"/>
        <end position="81"/>
    </location>
</feature>
<proteinExistence type="predicted"/>
<dbReference type="EMBL" id="KI669562">
    <property type="protein sequence ID" value="ETN22715.1"/>
    <property type="molecule type" value="Genomic_DNA"/>
</dbReference>
<evidence type="ECO:0000313" key="3">
    <source>
        <dbReference type="EMBL" id="ETN22715.1"/>
    </source>
</evidence>
<dbReference type="InterPro" id="IPR044822">
    <property type="entry name" value="Myb_DNA-bind_4"/>
</dbReference>
<gene>
    <name evidence="3" type="ORF">PPTG_02572</name>
</gene>
<name>W2RDU9_PHYN3</name>
<protein>
    <recommendedName>
        <fullName evidence="2">Myb/SANT-like DNA-binding domain-containing protein</fullName>
    </recommendedName>
</protein>
<dbReference type="Pfam" id="PF13837">
    <property type="entry name" value="Myb_DNA-bind_4"/>
    <property type="match status" value="1"/>
</dbReference>
<reference evidence="3 4" key="2">
    <citation type="submission" date="2013-11" db="EMBL/GenBank/DDBJ databases">
        <title>The Genome Sequence of Phytophthora parasitica INRA-310.</title>
        <authorList>
            <consortium name="The Broad Institute Genomics Platform"/>
            <person name="Russ C."/>
            <person name="Tyler B."/>
            <person name="Panabieres F."/>
            <person name="Shan W."/>
            <person name="Tripathy S."/>
            <person name="Grunwald N."/>
            <person name="Machado M."/>
            <person name="Johnson C.S."/>
            <person name="Arredondo F."/>
            <person name="Hong C."/>
            <person name="Coffey M."/>
            <person name="Young S.K."/>
            <person name="Zeng Q."/>
            <person name="Gargeya S."/>
            <person name="Fitzgerald M."/>
            <person name="Abouelleil A."/>
            <person name="Alvarado L."/>
            <person name="Chapman S.B."/>
            <person name="Gainer-Dewar J."/>
            <person name="Goldberg J."/>
            <person name="Griggs A."/>
            <person name="Gujja S."/>
            <person name="Hansen M."/>
            <person name="Howarth C."/>
            <person name="Imamovic A."/>
            <person name="Ireland A."/>
            <person name="Larimer J."/>
            <person name="McCowan C."/>
            <person name="Murphy C."/>
            <person name="Pearson M."/>
            <person name="Poon T.W."/>
            <person name="Priest M."/>
            <person name="Roberts A."/>
            <person name="Saif S."/>
            <person name="Shea T."/>
            <person name="Sykes S."/>
            <person name="Wortman J."/>
            <person name="Nusbaum C."/>
            <person name="Birren B."/>
        </authorList>
    </citation>
    <scope>NUCLEOTIDE SEQUENCE [LARGE SCALE GENOMIC DNA]</scope>
    <source>
        <strain evidence="3 4">INRA-310</strain>
    </source>
</reference>
<dbReference type="OMA" id="MPSSTCW"/>
<evidence type="ECO:0000313" key="4">
    <source>
        <dbReference type="Proteomes" id="UP000018817"/>
    </source>
</evidence>
<dbReference type="GeneID" id="20172803"/>
<dbReference type="VEuPathDB" id="FungiDB:PPTG_02572"/>
<accession>W2RDU9</accession>
<reference evidence="4" key="1">
    <citation type="submission" date="2011-12" db="EMBL/GenBank/DDBJ databases">
        <authorList>
            <consortium name="The Broad Institute Genome Sequencing Platform"/>
            <person name="Russ C."/>
            <person name="Tyler B."/>
            <person name="Panabieres F."/>
            <person name="Shan W."/>
            <person name="Tripathy S."/>
            <person name="Grunwald N."/>
            <person name="Machado M."/>
            <person name="Young S.K."/>
            <person name="Zeng Q."/>
            <person name="Gargeya S."/>
            <person name="Fitzgerald M."/>
            <person name="Haas B."/>
            <person name="Abouelleil A."/>
            <person name="Alvarado L."/>
            <person name="Arachchi H.M."/>
            <person name="Berlin A."/>
            <person name="Chapman S.B."/>
            <person name="Gearin G."/>
            <person name="Goldberg J."/>
            <person name="Griggs A."/>
            <person name="Gujja S."/>
            <person name="Hansen M."/>
            <person name="Heiman D."/>
            <person name="Howarth C."/>
            <person name="Larimer J."/>
            <person name="Lui A."/>
            <person name="MacDonald P.J.P."/>
            <person name="McCowen C."/>
            <person name="Montmayeur A."/>
            <person name="Murphy C."/>
            <person name="Neiman D."/>
            <person name="Pearson M."/>
            <person name="Priest M."/>
            <person name="Roberts A."/>
            <person name="Saif S."/>
            <person name="Shea T."/>
            <person name="Sisk P."/>
            <person name="Stolte C."/>
            <person name="Sykes S."/>
            <person name="Wortman J."/>
            <person name="Nusbaum C."/>
            <person name="Birren B."/>
        </authorList>
    </citation>
    <scope>NUCLEOTIDE SEQUENCE [LARGE SCALE GENOMIC DNA]</scope>
    <source>
        <strain evidence="4">INRA-310</strain>
    </source>
</reference>
<dbReference type="RefSeq" id="XP_008891946.1">
    <property type="nucleotide sequence ID" value="XM_008893698.1"/>
</dbReference>
<sequence length="309" mass="33661">MDAHGSDLPSIHQRPYFDGIVELPVLPSHLARESLAAMPSSTCWTQPPRPSPTPDSAPISTEWAQTTPVSTTTANPSTTVNGKRKAGAKSSAGQQGKKKKSSKKETTPSKRFVWTNKMIEALLDMRFKDDDVRLRVEKADTNRKKALAWQFFANRLSEKLEVVLTSDQVANKYKKLKCEYRQGKEARTDTGNDGNEDESELWGILNSAFAGRTGIGGATLADADNDSDCVEEEKSFSSSNSRQKAATPIASLAAAMKDGMTAIAASMGTDDKLVEVLHDLRAAQEAARDLQARQLTLLEHLVSKMAPPN</sequence>
<feature type="region of interest" description="Disordered" evidence="1">
    <location>
        <begin position="36"/>
        <end position="109"/>
    </location>
</feature>
<dbReference type="Proteomes" id="UP000018817">
    <property type="component" value="Unassembled WGS sequence"/>
</dbReference>
<evidence type="ECO:0000259" key="2">
    <source>
        <dbReference type="Pfam" id="PF13837"/>
    </source>
</evidence>
<organism evidence="3 4">
    <name type="scientific">Phytophthora nicotianae (strain INRA-310)</name>
    <name type="common">Phytophthora parasitica</name>
    <dbReference type="NCBI Taxonomy" id="761204"/>
    <lineage>
        <taxon>Eukaryota</taxon>
        <taxon>Sar</taxon>
        <taxon>Stramenopiles</taxon>
        <taxon>Oomycota</taxon>
        <taxon>Peronosporomycetes</taxon>
        <taxon>Peronosporales</taxon>
        <taxon>Peronosporaceae</taxon>
        <taxon>Phytophthora</taxon>
    </lineage>
</organism>
<evidence type="ECO:0000256" key="1">
    <source>
        <dbReference type="SAM" id="MobiDB-lite"/>
    </source>
</evidence>